<organism evidence="2 3">
    <name type="scientific">Pseudomonas syringae</name>
    <dbReference type="NCBI Taxonomy" id="317"/>
    <lineage>
        <taxon>Bacteria</taxon>
        <taxon>Pseudomonadati</taxon>
        <taxon>Pseudomonadota</taxon>
        <taxon>Gammaproteobacteria</taxon>
        <taxon>Pseudomonadales</taxon>
        <taxon>Pseudomonadaceae</taxon>
        <taxon>Pseudomonas</taxon>
    </lineage>
</organism>
<evidence type="ECO:0000256" key="1">
    <source>
        <dbReference type="SAM" id="MobiDB-lite"/>
    </source>
</evidence>
<proteinExistence type="predicted"/>
<dbReference type="AlphaFoldDB" id="A0A2K4X487"/>
<accession>A0A2K4X487</accession>
<evidence type="ECO:0000313" key="2">
    <source>
        <dbReference type="EMBL" id="SOS43108.1"/>
    </source>
</evidence>
<keyword evidence="2" id="KW-0614">Plasmid</keyword>
<feature type="region of interest" description="Disordered" evidence="1">
    <location>
        <begin position="1"/>
        <end position="44"/>
    </location>
</feature>
<name>A0A2K4X487_PSESX</name>
<dbReference type="Proteomes" id="UP000238095">
    <property type="component" value="Plasmid PP4"/>
</dbReference>
<gene>
    <name evidence="2" type="ORF">CFBP3840_P400080</name>
</gene>
<dbReference type="EMBL" id="LT963413">
    <property type="protein sequence ID" value="SOS43108.1"/>
    <property type="molecule type" value="Genomic_DNA"/>
</dbReference>
<geneLocation type="plasmid" evidence="2">
    <name>PP4</name>
</geneLocation>
<evidence type="ECO:0000313" key="3">
    <source>
        <dbReference type="Proteomes" id="UP000238095"/>
    </source>
</evidence>
<protein>
    <submittedName>
        <fullName evidence="2">Uncharacterized protein</fullName>
    </submittedName>
</protein>
<sequence length="70" mass="7712">MAEAATPRPTAVGKKALSRNKSVTSQTMTVASKTNSPKDESACPNHKSEKFLLIKKSANRFFTLKAPYWL</sequence>
<feature type="compositionally biased region" description="Polar residues" evidence="1">
    <location>
        <begin position="19"/>
        <end position="35"/>
    </location>
</feature>
<reference evidence="2 3" key="1">
    <citation type="submission" date="2017-11" db="EMBL/GenBank/DDBJ databases">
        <authorList>
            <person name="Han C.G."/>
        </authorList>
    </citation>
    <scope>NUCLEOTIDE SEQUENCE [LARGE SCALE GENOMIC DNA]</scope>
    <source>
        <strain evidence="2">CFBP3840</strain>
        <plasmid evidence="3">Plasmid pp4</plasmid>
    </source>
</reference>